<dbReference type="SUPFAM" id="SSF52121">
    <property type="entry name" value="Lumazine synthase"/>
    <property type="match status" value="1"/>
</dbReference>
<dbReference type="NCBIfam" id="TIGR01506">
    <property type="entry name" value="ribC_arch"/>
    <property type="match status" value="1"/>
</dbReference>
<protein>
    <submittedName>
        <fullName evidence="1">Riboflavin synthase</fullName>
    </submittedName>
</protein>
<comment type="caution">
    <text evidence="1">The sequence shown here is derived from an EMBL/GenBank/DDBJ whole genome shotgun (WGS) entry which is preliminary data.</text>
</comment>
<sequence length="114" mass="12834">MQKLIVEQGCDIVMALGMPGRKRLDKMSARIASEGLSRVQVETMTHIIEVFVHEEEASDDRELSWLMDSRSKEHAINAYDLLFRPERLQANAGKGLRQGFADAGSVDSREGTYH</sequence>
<organism evidence="1">
    <name type="scientific">mine drainage metagenome</name>
    <dbReference type="NCBI Taxonomy" id="410659"/>
    <lineage>
        <taxon>unclassified sequences</taxon>
        <taxon>metagenomes</taxon>
        <taxon>ecological metagenomes</taxon>
    </lineage>
</organism>
<name>T0ZN29_9ZZZZ</name>
<reference evidence="1" key="2">
    <citation type="journal article" date="2014" name="ISME J.">
        <title>Microbial stratification in low pH oxic and suboxic macroscopic growths along an acid mine drainage.</title>
        <authorList>
            <person name="Mendez-Garcia C."/>
            <person name="Mesa V."/>
            <person name="Sprenger R.R."/>
            <person name="Richter M."/>
            <person name="Diez M.S."/>
            <person name="Solano J."/>
            <person name="Bargiela R."/>
            <person name="Golyshina O.V."/>
            <person name="Manteca A."/>
            <person name="Ramos J.L."/>
            <person name="Gallego J.R."/>
            <person name="Llorente I."/>
            <person name="Martins Dos Santos V.A."/>
            <person name="Jensen O.N."/>
            <person name="Pelaez A.I."/>
            <person name="Sanchez J."/>
            <person name="Ferrer M."/>
        </authorList>
    </citation>
    <scope>NUCLEOTIDE SEQUENCE</scope>
</reference>
<dbReference type="EMBL" id="AUZZ01010356">
    <property type="protein sequence ID" value="EQD30109.1"/>
    <property type="molecule type" value="Genomic_DNA"/>
</dbReference>
<dbReference type="AlphaFoldDB" id="T0ZN29"/>
<evidence type="ECO:0000313" key="1">
    <source>
        <dbReference type="EMBL" id="EQD30109.1"/>
    </source>
</evidence>
<dbReference type="GO" id="GO:0009349">
    <property type="term" value="C:riboflavin synthase complex"/>
    <property type="evidence" value="ECO:0007669"/>
    <property type="project" value="InterPro"/>
</dbReference>
<dbReference type="GO" id="GO:0004746">
    <property type="term" value="F:riboflavin synthase activity"/>
    <property type="evidence" value="ECO:0007669"/>
    <property type="project" value="InterPro"/>
</dbReference>
<dbReference type="GO" id="GO:0009231">
    <property type="term" value="P:riboflavin biosynthetic process"/>
    <property type="evidence" value="ECO:0007669"/>
    <property type="project" value="InterPro"/>
</dbReference>
<dbReference type="InterPro" id="IPR036467">
    <property type="entry name" value="LS/RS_sf"/>
</dbReference>
<dbReference type="InterPro" id="IPR006399">
    <property type="entry name" value="Ribfl_synth_arc"/>
</dbReference>
<reference evidence="1" key="1">
    <citation type="submission" date="2013-08" db="EMBL/GenBank/DDBJ databases">
        <authorList>
            <person name="Mendez C."/>
            <person name="Richter M."/>
            <person name="Ferrer M."/>
            <person name="Sanchez J."/>
        </authorList>
    </citation>
    <scope>NUCLEOTIDE SEQUENCE</scope>
</reference>
<gene>
    <name evidence="1" type="ORF">B2A_14283</name>
</gene>
<accession>T0ZN29</accession>
<dbReference type="Gene3D" id="3.40.50.960">
    <property type="entry name" value="Lumazine/riboflavin synthase"/>
    <property type="match status" value="1"/>
</dbReference>
<proteinExistence type="predicted"/>